<name>A0A518BIP6_9BACT</name>
<dbReference type="KEGG" id="pbap:Pla133_19100"/>
<reference evidence="2 3" key="1">
    <citation type="submission" date="2019-02" db="EMBL/GenBank/DDBJ databases">
        <title>Deep-cultivation of Planctomycetes and their phenomic and genomic characterization uncovers novel biology.</title>
        <authorList>
            <person name="Wiegand S."/>
            <person name="Jogler M."/>
            <person name="Boedeker C."/>
            <person name="Pinto D."/>
            <person name="Vollmers J."/>
            <person name="Rivas-Marin E."/>
            <person name="Kohn T."/>
            <person name="Peeters S.H."/>
            <person name="Heuer A."/>
            <person name="Rast P."/>
            <person name="Oberbeckmann S."/>
            <person name="Bunk B."/>
            <person name="Jeske O."/>
            <person name="Meyerdierks A."/>
            <person name="Storesund J.E."/>
            <person name="Kallscheuer N."/>
            <person name="Luecker S."/>
            <person name="Lage O.M."/>
            <person name="Pohl T."/>
            <person name="Merkel B.J."/>
            <person name="Hornburger P."/>
            <person name="Mueller R.-W."/>
            <person name="Bruemmer F."/>
            <person name="Labrenz M."/>
            <person name="Spormann A.M."/>
            <person name="Op den Camp H."/>
            <person name="Overmann J."/>
            <person name="Amann R."/>
            <person name="Jetten M.S.M."/>
            <person name="Mascher T."/>
            <person name="Medema M.H."/>
            <person name="Devos D.P."/>
            <person name="Kaster A.-K."/>
            <person name="Ovreas L."/>
            <person name="Rohde M."/>
            <person name="Galperin M.Y."/>
            <person name="Jogler C."/>
        </authorList>
    </citation>
    <scope>NUCLEOTIDE SEQUENCE [LARGE SCALE GENOMIC DNA]</scope>
    <source>
        <strain evidence="2 3">Pla133</strain>
    </source>
</reference>
<gene>
    <name evidence="2" type="ORF">Pla133_19100</name>
</gene>
<dbReference type="InterPro" id="IPR001296">
    <property type="entry name" value="Glyco_trans_1"/>
</dbReference>
<keyword evidence="2" id="KW-0808">Transferase</keyword>
<dbReference type="EMBL" id="CP036287">
    <property type="protein sequence ID" value="QDU66834.1"/>
    <property type="molecule type" value="Genomic_DNA"/>
</dbReference>
<keyword evidence="3" id="KW-1185">Reference proteome</keyword>
<dbReference type="GO" id="GO:0016757">
    <property type="term" value="F:glycosyltransferase activity"/>
    <property type="evidence" value="ECO:0007669"/>
    <property type="project" value="InterPro"/>
</dbReference>
<dbReference type="AlphaFoldDB" id="A0A518BIP6"/>
<dbReference type="RefSeq" id="WP_419192288.1">
    <property type="nucleotide sequence ID" value="NZ_CP036287.1"/>
</dbReference>
<dbReference type="Pfam" id="PF00534">
    <property type="entry name" value="Glycos_transf_1"/>
    <property type="match status" value="1"/>
</dbReference>
<feature type="domain" description="Glycosyl transferase family 1" evidence="1">
    <location>
        <begin position="110"/>
        <end position="261"/>
    </location>
</feature>
<dbReference type="Gene3D" id="3.40.50.2000">
    <property type="entry name" value="Glycogen Phosphorylase B"/>
    <property type="match status" value="2"/>
</dbReference>
<proteinExistence type="predicted"/>
<accession>A0A518BIP6</accession>
<sequence length="288" mass="30516">MRVTAEADPGQLDLGAFDLVIVLHLRRGAALLRAVADLPHRPHLIGAVSGTDLYLEPGIDAELVAECDALVTLQAESRRALPAGLQARTRVILQSAASPQVHPTPRDDVFEVCVLAHLRAVKDPLLPAKASELLPESSRIRILHAGAVLDPGLGKRAAELSRDLPRWSWLGALDRGAAAELLGHSKVCLVPSLAEGGAAVLTEAIVAGVAVVASRVPGNVGVLGEDHPGLFPAGDAEALASILSRAENDGAFLEHLRARSRELAPRFAPPVERQAWRELLEDLERSPS</sequence>
<evidence type="ECO:0000259" key="1">
    <source>
        <dbReference type="Pfam" id="PF00534"/>
    </source>
</evidence>
<evidence type="ECO:0000313" key="2">
    <source>
        <dbReference type="EMBL" id="QDU66834.1"/>
    </source>
</evidence>
<dbReference type="Proteomes" id="UP000316921">
    <property type="component" value="Chromosome"/>
</dbReference>
<protein>
    <submittedName>
        <fullName evidence="2">Glycosyl transferases group 1</fullName>
    </submittedName>
</protein>
<dbReference type="SUPFAM" id="SSF53756">
    <property type="entry name" value="UDP-Glycosyltransferase/glycogen phosphorylase"/>
    <property type="match status" value="1"/>
</dbReference>
<evidence type="ECO:0000313" key="3">
    <source>
        <dbReference type="Proteomes" id="UP000316921"/>
    </source>
</evidence>
<organism evidence="2 3">
    <name type="scientific">Engelhardtia mirabilis</name>
    <dbReference type="NCBI Taxonomy" id="2528011"/>
    <lineage>
        <taxon>Bacteria</taxon>
        <taxon>Pseudomonadati</taxon>
        <taxon>Planctomycetota</taxon>
        <taxon>Planctomycetia</taxon>
        <taxon>Planctomycetia incertae sedis</taxon>
        <taxon>Engelhardtia</taxon>
    </lineage>
</organism>